<proteinExistence type="inferred from homology"/>
<keyword evidence="6" id="KW-0119">Carbohydrate metabolism</keyword>
<sequence>MSAGPTSVLALADDLSGAAETAAVLMSHAGSALIALSGPPYPAQAPVLVADLDSRHHPQTFDLVRKALRHAGRRPVFVKIDSLLRGNVAATVAACLDTAPVVLAPSLPSAGRTVTGGVPYVRGVPLRETRTWRTAPTLATGACAEPAPSTAGSPVTEPPPETAAHTPATSLTGPATVADALGAVPSVLVPLGTVRAGHRILTTAIREARGRVLVCDAETDGDLDAIVAAALDTDPSTHLIGAGGLAAALGRTLSLDPPPDPFPGPPPNPPDLPPDPPPSRPSPSPLLVVVGTAEPGAAEQAALLVRHGGIPIPLTAADLNEPEAAARRVRDVLARHVPAVLTVVGPAPPALTAILGGIVARALGDRPAGLVLTGGETARRVLDALGVTELTPLSQIHHGAVLSHTPQGHHVVTRPGSFGEHDSLLRIAAHLAPHHFTSVERLT</sequence>
<dbReference type="Gene3D" id="3.40.50.10840">
    <property type="entry name" value="Putative sugar-binding, N-terminal domain"/>
    <property type="match status" value="2"/>
</dbReference>
<accession>A0ABP4RGD6</accession>
<evidence type="ECO:0000256" key="1">
    <source>
        <dbReference type="ARBA" id="ARBA00005715"/>
    </source>
</evidence>
<feature type="domain" description="Four-carbon acid sugar kinase N-terminal" evidence="8">
    <location>
        <begin position="153"/>
        <end position="249"/>
    </location>
</feature>
<evidence type="ECO:0000259" key="9">
    <source>
        <dbReference type="Pfam" id="PF17042"/>
    </source>
</evidence>
<dbReference type="Pfam" id="PF07005">
    <property type="entry name" value="SBD_N"/>
    <property type="match status" value="2"/>
</dbReference>
<feature type="domain" description="Four-carbon acid sugar kinase nucleotide binding" evidence="9">
    <location>
        <begin position="287"/>
        <end position="424"/>
    </location>
</feature>
<evidence type="ECO:0000256" key="3">
    <source>
        <dbReference type="ARBA" id="ARBA00022741"/>
    </source>
</evidence>
<keyword evidence="5" id="KW-0067">ATP-binding</keyword>
<evidence type="ECO:0000313" key="11">
    <source>
        <dbReference type="Proteomes" id="UP001500064"/>
    </source>
</evidence>
<evidence type="ECO:0000256" key="5">
    <source>
        <dbReference type="ARBA" id="ARBA00022840"/>
    </source>
</evidence>
<evidence type="ECO:0000313" key="10">
    <source>
        <dbReference type="EMBL" id="GAA1646262.1"/>
    </source>
</evidence>
<feature type="domain" description="Four-carbon acid sugar kinase N-terminal" evidence="8">
    <location>
        <begin position="9"/>
        <end position="134"/>
    </location>
</feature>
<gene>
    <name evidence="10" type="ORF">GCM10009733_049260</name>
</gene>
<dbReference type="Pfam" id="PF17042">
    <property type="entry name" value="NBD_C"/>
    <property type="match status" value="1"/>
</dbReference>
<evidence type="ECO:0008006" key="12">
    <source>
        <dbReference type="Google" id="ProtNLM"/>
    </source>
</evidence>
<dbReference type="RefSeq" id="WP_346108332.1">
    <property type="nucleotide sequence ID" value="NZ_BAAAMU010000036.1"/>
</dbReference>
<name>A0ABP4RGD6_9ACTN</name>
<organism evidence="10 11">
    <name type="scientific">Nonomuraea maheshkhaliensis</name>
    <dbReference type="NCBI Taxonomy" id="419590"/>
    <lineage>
        <taxon>Bacteria</taxon>
        <taxon>Bacillati</taxon>
        <taxon>Actinomycetota</taxon>
        <taxon>Actinomycetes</taxon>
        <taxon>Streptosporangiales</taxon>
        <taxon>Streptosporangiaceae</taxon>
        <taxon>Nonomuraea</taxon>
    </lineage>
</organism>
<feature type="region of interest" description="Disordered" evidence="7">
    <location>
        <begin position="142"/>
        <end position="169"/>
    </location>
</feature>
<feature type="region of interest" description="Disordered" evidence="7">
    <location>
        <begin position="251"/>
        <end position="285"/>
    </location>
</feature>
<evidence type="ECO:0000256" key="4">
    <source>
        <dbReference type="ARBA" id="ARBA00022777"/>
    </source>
</evidence>
<dbReference type="InterPro" id="IPR010737">
    <property type="entry name" value="4-carb_acid_sugar_kinase_N"/>
</dbReference>
<protein>
    <recommendedName>
        <fullName evidence="12">4-hydroxythreonine-4-phosphate dehydrogenase</fullName>
    </recommendedName>
</protein>
<evidence type="ECO:0000256" key="6">
    <source>
        <dbReference type="ARBA" id="ARBA00023277"/>
    </source>
</evidence>
<dbReference type="InterPro" id="IPR037051">
    <property type="entry name" value="4-carb_acid_sugar_kinase_N_sf"/>
</dbReference>
<dbReference type="Gene3D" id="3.40.980.20">
    <property type="entry name" value="Four-carbon acid sugar kinase, nucleotide binding domain"/>
    <property type="match status" value="1"/>
</dbReference>
<dbReference type="EMBL" id="BAAAMU010000036">
    <property type="protein sequence ID" value="GAA1646262.1"/>
    <property type="molecule type" value="Genomic_DNA"/>
</dbReference>
<keyword evidence="2" id="KW-0808">Transferase</keyword>
<keyword evidence="4" id="KW-0418">Kinase</keyword>
<dbReference type="InterPro" id="IPR031475">
    <property type="entry name" value="NBD_C"/>
</dbReference>
<evidence type="ECO:0000256" key="7">
    <source>
        <dbReference type="SAM" id="MobiDB-lite"/>
    </source>
</evidence>
<dbReference type="Proteomes" id="UP001500064">
    <property type="component" value="Unassembled WGS sequence"/>
</dbReference>
<feature type="compositionally biased region" description="Pro residues" evidence="7">
    <location>
        <begin position="256"/>
        <end position="284"/>
    </location>
</feature>
<comment type="caution">
    <text evidence="10">The sequence shown here is derived from an EMBL/GenBank/DDBJ whole genome shotgun (WGS) entry which is preliminary data.</text>
</comment>
<evidence type="ECO:0000256" key="2">
    <source>
        <dbReference type="ARBA" id="ARBA00022679"/>
    </source>
</evidence>
<comment type="similarity">
    <text evidence="1">Belongs to the four-carbon acid sugar kinase family.</text>
</comment>
<dbReference type="InterPro" id="IPR042213">
    <property type="entry name" value="NBD_C_sf"/>
</dbReference>
<keyword evidence="11" id="KW-1185">Reference proteome</keyword>
<keyword evidence="3" id="KW-0547">Nucleotide-binding</keyword>
<reference evidence="11" key="1">
    <citation type="journal article" date="2019" name="Int. J. Syst. Evol. Microbiol.">
        <title>The Global Catalogue of Microorganisms (GCM) 10K type strain sequencing project: providing services to taxonomists for standard genome sequencing and annotation.</title>
        <authorList>
            <consortium name="The Broad Institute Genomics Platform"/>
            <consortium name="The Broad Institute Genome Sequencing Center for Infectious Disease"/>
            <person name="Wu L."/>
            <person name="Ma J."/>
        </authorList>
    </citation>
    <scope>NUCLEOTIDE SEQUENCE [LARGE SCALE GENOMIC DNA]</scope>
    <source>
        <strain evidence="11">JCM 13929</strain>
    </source>
</reference>
<evidence type="ECO:0000259" key="8">
    <source>
        <dbReference type="Pfam" id="PF07005"/>
    </source>
</evidence>
<dbReference type="SUPFAM" id="SSF142764">
    <property type="entry name" value="YgbK-like"/>
    <property type="match status" value="2"/>
</dbReference>